<dbReference type="CDD" id="cd04056">
    <property type="entry name" value="Peptidases_S53"/>
    <property type="match status" value="1"/>
</dbReference>
<protein>
    <recommendedName>
        <fullName evidence="4">tripeptidyl-peptidase II</fullName>
        <ecNumber evidence="4">3.4.14.10</ecNumber>
    </recommendedName>
</protein>
<feature type="region of interest" description="Disordered" evidence="12">
    <location>
        <begin position="364"/>
        <end position="384"/>
    </location>
</feature>
<feature type="binding site" evidence="11">
    <location>
        <position position="528"/>
    </location>
    <ligand>
        <name>Ca(2+)</name>
        <dbReference type="ChEBI" id="CHEBI:29108"/>
    </ligand>
</feature>
<dbReference type="InterPro" id="IPR036852">
    <property type="entry name" value="Peptidase_S8/S53_dom_sf"/>
</dbReference>
<keyword evidence="16" id="KW-1185">Reference proteome</keyword>
<dbReference type="InterPro" id="IPR050819">
    <property type="entry name" value="Tripeptidyl-peptidase_I"/>
</dbReference>
<reference evidence="15 16" key="1">
    <citation type="submission" date="2024-01" db="EMBL/GenBank/DDBJ databases">
        <title>Complete genome of Cladobotryum mycophilum ATHUM6906.</title>
        <authorList>
            <person name="Christinaki A.C."/>
            <person name="Myridakis A.I."/>
            <person name="Kouvelis V.N."/>
        </authorList>
    </citation>
    <scope>NUCLEOTIDE SEQUENCE [LARGE SCALE GENOMIC DNA]</scope>
    <source>
        <strain evidence="15 16">ATHUM6906</strain>
    </source>
</reference>
<dbReference type="PROSITE" id="PS51257">
    <property type="entry name" value="PROKAR_LIPOPROTEIN"/>
    <property type="match status" value="1"/>
</dbReference>
<dbReference type="InterPro" id="IPR015366">
    <property type="entry name" value="S53_propep"/>
</dbReference>
<dbReference type="Pfam" id="PF00082">
    <property type="entry name" value="Peptidase_S8"/>
    <property type="match status" value="1"/>
</dbReference>
<feature type="chain" id="PRO_5045167224" description="tripeptidyl-peptidase II" evidence="13">
    <location>
        <begin position="33"/>
        <end position="573"/>
    </location>
</feature>
<dbReference type="Proteomes" id="UP001338125">
    <property type="component" value="Unassembled WGS sequence"/>
</dbReference>
<gene>
    <name evidence="15" type="ORF">PT974_02242</name>
</gene>
<feature type="binding site" evidence="11">
    <location>
        <position position="552"/>
    </location>
    <ligand>
        <name>Ca(2+)</name>
        <dbReference type="ChEBI" id="CHEBI:29108"/>
    </ligand>
</feature>
<evidence type="ECO:0000256" key="9">
    <source>
        <dbReference type="ARBA" id="ARBA00022837"/>
    </source>
</evidence>
<evidence type="ECO:0000313" key="15">
    <source>
        <dbReference type="EMBL" id="KAK5996895.1"/>
    </source>
</evidence>
<comment type="caution">
    <text evidence="15">The sequence shown here is derived from an EMBL/GenBank/DDBJ whole genome shotgun (WGS) entry which is preliminary data.</text>
</comment>
<dbReference type="EMBL" id="JAVFKD010000002">
    <property type="protein sequence ID" value="KAK5996895.1"/>
    <property type="molecule type" value="Genomic_DNA"/>
</dbReference>
<feature type="binding site" evidence="11">
    <location>
        <position position="550"/>
    </location>
    <ligand>
        <name>Ca(2+)</name>
        <dbReference type="ChEBI" id="CHEBI:29108"/>
    </ligand>
</feature>
<keyword evidence="8 11" id="KW-0720">Serine protease</keyword>
<evidence type="ECO:0000256" key="6">
    <source>
        <dbReference type="ARBA" id="ARBA00022723"/>
    </source>
</evidence>
<evidence type="ECO:0000256" key="10">
    <source>
        <dbReference type="ARBA" id="ARBA00023145"/>
    </source>
</evidence>
<dbReference type="CDD" id="cd11377">
    <property type="entry name" value="Pro-peptidase_S53"/>
    <property type="match status" value="1"/>
</dbReference>
<feature type="signal peptide" evidence="13">
    <location>
        <begin position="1"/>
        <end position="32"/>
    </location>
</feature>
<evidence type="ECO:0000256" key="12">
    <source>
        <dbReference type="SAM" id="MobiDB-lite"/>
    </source>
</evidence>
<dbReference type="SMART" id="SM00944">
    <property type="entry name" value="Pro-kuma_activ"/>
    <property type="match status" value="1"/>
</dbReference>
<keyword evidence="5 11" id="KW-0645">Protease</keyword>
<dbReference type="Pfam" id="PF09286">
    <property type="entry name" value="Pro-kuma_activ"/>
    <property type="match status" value="1"/>
</dbReference>
<evidence type="ECO:0000256" key="1">
    <source>
        <dbReference type="ARBA" id="ARBA00001910"/>
    </source>
</evidence>
<comment type="cofactor">
    <cofactor evidence="11">
        <name>Ca(2+)</name>
        <dbReference type="ChEBI" id="CHEBI:29108"/>
    </cofactor>
    <text evidence="11">Binds 1 Ca(2+) ion per subunit.</text>
</comment>
<comment type="catalytic activity">
    <reaction evidence="1">
        <text>Release of an N-terminal tripeptide from a polypeptide.</text>
        <dbReference type="EC" id="3.4.14.10"/>
    </reaction>
</comment>
<dbReference type="EC" id="3.4.14.10" evidence="4"/>
<feature type="compositionally biased region" description="Polar residues" evidence="12">
    <location>
        <begin position="375"/>
        <end position="384"/>
    </location>
</feature>
<evidence type="ECO:0000256" key="5">
    <source>
        <dbReference type="ARBA" id="ARBA00022670"/>
    </source>
</evidence>
<evidence type="ECO:0000313" key="16">
    <source>
        <dbReference type="Proteomes" id="UP001338125"/>
    </source>
</evidence>
<evidence type="ECO:0000256" key="4">
    <source>
        <dbReference type="ARBA" id="ARBA00012462"/>
    </source>
</evidence>
<feature type="domain" description="Peptidase S53" evidence="14">
    <location>
        <begin position="190"/>
        <end position="572"/>
    </location>
</feature>
<dbReference type="PROSITE" id="PS51695">
    <property type="entry name" value="SEDOLISIN"/>
    <property type="match status" value="1"/>
</dbReference>
<evidence type="ECO:0000256" key="13">
    <source>
        <dbReference type="SAM" id="SignalP"/>
    </source>
</evidence>
<evidence type="ECO:0000259" key="14">
    <source>
        <dbReference type="PROSITE" id="PS51695"/>
    </source>
</evidence>
<dbReference type="SUPFAM" id="SSF54897">
    <property type="entry name" value="Protease propeptides/inhibitors"/>
    <property type="match status" value="1"/>
</dbReference>
<dbReference type="Gene3D" id="3.40.50.200">
    <property type="entry name" value="Peptidase S8/S53 domain"/>
    <property type="match status" value="1"/>
</dbReference>
<dbReference type="PANTHER" id="PTHR14218">
    <property type="entry name" value="PROTEASE S8 TRIPEPTIDYL PEPTIDASE I CLN2"/>
    <property type="match status" value="1"/>
</dbReference>
<evidence type="ECO:0000256" key="8">
    <source>
        <dbReference type="ARBA" id="ARBA00022825"/>
    </source>
</evidence>
<feature type="binding site" evidence="11">
    <location>
        <position position="527"/>
    </location>
    <ligand>
        <name>Ca(2+)</name>
        <dbReference type="ChEBI" id="CHEBI:29108"/>
    </ligand>
</feature>
<comment type="subcellular location">
    <subcellularLocation>
        <location evidence="3">Secreted</location>
        <location evidence="3">Extracellular space</location>
    </subcellularLocation>
</comment>
<organism evidence="15 16">
    <name type="scientific">Cladobotryum mycophilum</name>
    <dbReference type="NCBI Taxonomy" id="491253"/>
    <lineage>
        <taxon>Eukaryota</taxon>
        <taxon>Fungi</taxon>
        <taxon>Dikarya</taxon>
        <taxon>Ascomycota</taxon>
        <taxon>Pezizomycotina</taxon>
        <taxon>Sordariomycetes</taxon>
        <taxon>Hypocreomycetidae</taxon>
        <taxon>Hypocreales</taxon>
        <taxon>Hypocreaceae</taxon>
        <taxon>Cladobotryum</taxon>
    </lineage>
</organism>
<keyword evidence="10" id="KW-0865">Zymogen</keyword>
<keyword evidence="13" id="KW-0732">Signal</keyword>
<dbReference type="SUPFAM" id="SSF52743">
    <property type="entry name" value="Subtilisin-like"/>
    <property type="match status" value="1"/>
</dbReference>
<proteinExistence type="predicted"/>
<dbReference type="InterPro" id="IPR030400">
    <property type="entry name" value="Sedolisin_dom"/>
</dbReference>
<feature type="active site" description="Charge relay system" evidence="11">
    <location>
        <position position="263"/>
    </location>
</feature>
<evidence type="ECO:0000256" key="11">
    <source>
        <dbReference type="PROSITE-ProRule" id="PRU01032"/>
    </source>
</evidence>
<keyword evidence="6 11" id="KW-0479">Metal-binding</keyword>
<feature type="compositionally biased region" description="Gly residues" evidence="12">
    <location>
        <begin position="364"/>
        <end position="373"/>
    </location>
</feature>
<evidence type="ECO:0000256" key="3">
    <source>
        <dbReference type="ARBA" id="ARBA00004239"/>
    </source>
</evidence>
<feature type="active site" description="Charge relay system" evidence="11">
    <location>
        <position position="484"/>
    </location>
</feature>
<feature type="active site" description="Charge relay system" evidence="11">
    <location>
        <position position="267"/>
    </location>
</feature>
<keyword evidence="9 11" id="KW-0106">Calcium</keyword>
<accession>A0ABR0SXI7</accession>
<comment type="function">
    <text evidence="2">Secreted tripeptidyl-peptidase which degrades proteins at acidic pHs and is involved in virulence.</text>
</comment>
<name>A0ABR0SXI7_9HYPO</name>
<keyword evidence="7 11" id="KW-0378">Hydrolase</keyword>
<dbReference type="PANTHER" id="PTHR14218:SF15">
    <property type="entry name" value="TRIPEPTIDYL-PEPTIDASE 1"/>
    <property type="match status" value="1"/>
</dbReference>
<dbReference type="InterPro" id="IPR000209">
    <property type="entry name" value="Peptidase_S8/S53_dom"/>
</dbReference>
<evidence type="ECO:0000256" key="2">
    <source>
        <dbReference type="ARBA" id="ARBA00002451"/>
    </source>
</evidence>
<evidence type="ECO:0000256" key="7">
    <source>
        <dbReference type="ARBA" id="ARBA00022801"/>
    </source>
</evidence>
<sequence>MKSTLSVVPLFAGLGACAAIVKQAAFIPQGWAQVNSAVNPSQQIQFSIALSQPDVDKFRSMIGINKDHLSLEQVRALRAPSQDGLKAVKQWLAANGITDLTVEDEWINVQTTVSKAEPLLNMKLQNFAFENRTPLLRTTKYTLPDSVKQHIDLVHPLTNFMVPKHEVRISEPVAVDESFQADAAAPCRGQVTPGCIKSLYNITYDVNQKSDVTIGIASFLEEFVNPNDVQAFLKKTAPAVAGRNFTIELVNNGKNPGTSTGIEAGLDVEYVTALAPPANVVFYSTGGRGVKLGDDGKPVSNSDNEPYLEFLNYILAKPNGKLPQVLSISYGDDELSVPFDYADKVCKAFGLLTARGVSILTSSGDGGAAGGHGSTCRTNDGTNREVTMGTFPGSCEWITSVGATENTQEPPAGADFSSGGFSQHYPRPVWQNGKGLVDDYVTQLNGHLSGKYNSSMRAFPDISVVGTSFLVIINGRSTSVGGTSASTPTLASMIALVNDARLKKGKKVLGFLNELLYSEKVRAVLQDITTGTSDACTWPDGSGGWPAKKGWDAITGLGVPKDFDKFLQVLVDA</sequence>